<feature type="compositionally biased region" description="Basic and acidic residues" evidence="8">
    <location>
        <begin position="593"/>
        <end position="605"/>
    </location>
</feature>
<feature type="compositionally biased region" description="Low complexity" evidence="8">
    <location>
        <begin position="613"/>
        <end position="622"/>
    </location>
</feature>
<gene>
    <name evidence="10" type="ORF">FA10DRAFT_265477</name>
</gene>
<dbReference type="InParanoid" id="A0A316YQR7"/>
<dbReference type="Proteomes" id="UP000245768">
    <property type="component" value="Unassembled WGS sequence"/>
</dbReference>
<reference evidence="10 11" key="1">
    <citation type="journal article" date="2018" name="Mol. Biol. Evol.">
        <title>Broad Genomic Sampling Reveals a Smut Pathogenic Ancestry of the Fungal Clade Ustilaginomycotina.</title>
        <authorList>
            <person name="Kijpornyongpan T."/>
            <person name="Mondo S.J."/>
            <person name="Barry K."/>
            <person name="Sandor L."/>
            <person name="Lee J."/>
            <person name="Lipzen A."/>
            <person name="Pangilinan J."/>
            <person name="LaButti K."/>
            <person name="Hainaut M."/>
            <person name="Henrissat B."/>
            <person name="Grigoriev I.V."/>
            <person name="Spatafora J.W."/>
            <person name="Aime M.C."/>
        </authorList>
    </citation>
    <scope>NUCLEOTIDE SEQUENCE [LARGE SCALE GENOMIC DNA]</scope>
    <source>
        <strain evidence="10 11">MCA 4198</strain>
    </source>
</reference>
<evidence type="ECO:0000256" key="7">
    <source>
        <dbReference type="RuleBase" id="RU000682"/>
    </source>
</evidence>
<dbReference type="InterPro" id="IPR009057">
    <property type="entry name" value="Homeodomain-like_sf"/>
</dbReference>
<dbReference type="InterPro" id="IPR001356">
    <property type="entry name" value="HD"/>
</dbReference>
<feature type="compositionally biased region" description="Polar residues" evidence="8">
    <location>
        <begin position="855"/>
        <end position="868"/>
    </location>
</feature>
<evidence type="ECO:0000256" key="3">
    <source>
        <dbReference type="ARBA" id="ARBA00023125"/>
    </source>
</evidence>
<dbReference type="InterPro" id="IPR017970">
    <property type="entry name" value="Homeobox_CS"/>
</dbReference>
<feature type="compositionally biased region" description="Basic and acidic residues" evidence="8">
    <location>
        <begin position="759"/>
        <end position="775"/>
    </location>
</feature>
<evidence type="ECO:0000313" key="10">
    <source>
        <dbReference type="EMBL" id="PWN91629.1"/>
    </source>
</evidence>
<organism evidence="10 11">
    <name type="scientific">Acaromyces ingoldii</name>
    <dbReference type="NCBI Taxonomy" id="215250"/>
    <lineage>
        <taxon>Eukaryota</taxon>
        <taxon>Fungi</taxon>
        <taxon>Dikarya</taxon>
        <taxon>Basidiomycota</taxon>
        <taxon>Ustilaginomycotina</taxon>
        <taxon>Exobasidiomycetes</taxon>
        <taxon>Exobasidiales</taxon>
        <taxon>Cryptobasidiaceae</taxon>
        <taxon>Acaromyces</taxon>
    </lineage>
</organism>
<feature type="compositionally biased region" description="Low complexity" evidence="8">
    <location>
        <begin position="96"/>
        <end position="105"/>
    </location>
</feature>
<feature type="domain" description="Homeobox" evidence="9">
    <location>
        <begin position="273"/>
        <end position="333"/>
    </location>
</feature>
<feature type="DNA-binding region" description="Homeobox" evidence="6">
    <location>
        <begin position="275"/>
        <end position="334"/>
    </location>
</feature>
<keyword evidence="11" id="KW-1185">Reference proteome</keyword>
<evidence type="ECO:0000256" key="5">
    <source>
        <dbReference type="ARBA" id="ARBA00023242"/>
    </source>
</evidence>
<evidence type="ECO:0000256" key="1">
    <source>
        <dbReference type="ARBA" id="ARBA00004123"/>
    </source>
</evidence>
<feature type="region of interest" description="Disordered" evidence="8">
    <location>
        <begin position="970"/>
        <end position="1113"/>
    </location>
</feature>
<dbReference type="GeneID" id="37042995"/>
<protein>
    <recommendedName>
        <fullName evidence="9">Homeobox domain-containing protein</fullName>
    </recommendedName>
</protein>
<evidence type="ECO:0000256" key="8">
    <source>
        <dbReference type="SAM" id="MobiDB-lite"/>
    </source>
</evidence>
<dbReference type="InterPro" id="IPR047152">
    <property type="entry name" value="Caudal_homeobox"/>
</dbReference>
<feature type="compositionally biased region" description="Polar residues" evidence="8">
    <location>
        <begin position="257"/>
        <end position="266"/>
    </location>
</feature>
<feature type="region of interest" description="Disordered" evidence="8">
    <location>
        <begin position="1"/>
        <end position="287"/>
    </location>
</feature>
<dbReference type="Gene3D" id="1.10.10.60">
    <property type="entry name" value="Homeodomain-like"/>
    <property type="match status" value="1"/>
</dbReference>
<feature type="region of interest" description="Disordered" evidence="8">
    <location>
        <begin position="592"/>
        <end position="648"/>
    </location>
</feature>
<evidence type="ECO:0000313" key="11">
    <source>
        <dbReference type="Proteomes" id="UP000245768"/>
    </source>
</evidence>
<dbReference type="GO" id="GO:0030154">
    <property type="term" value="P:cell differentiation"/>
    <property type="evidence" value="ECO:0007669"/>
    <property type="project" value="TreeGrafter"/>
</dbReference>
<feature type="compositionally biased region" description="Basic and acidic residues" evidence="8">
    <location>
        <begin position="246"/>
        <end position="255"/>
    </location>
</feature>
<dbReference type="SUPFAM" id="SSF46689">
    <property type="entry name" value="Homeodomain-like"/>
    <property type="match status" value="1"/>
</dbReference>
<dbReference type="AlphaFoldDB" id="A0A316YQR7"/>
<feature type="compositionally biased region" description="Acidic residues" evidence="8">
    <location>
        <begin position="231"/>
        <end position="245"/>
    </location>
</feature>
<dbReference type="GO" id="GO:0000977">
    <property type="term" value="F:RNA polymerase II transcription regulatory region sequence-specific DNA binding"/>
    <property type="evidence" value="ECO:0007669"/>
    <property type="project" value="TreeGrafter"/>
</dbReference>
<dbReference type="EMBL" id="KZ819635">
    <property type="protein sequence ID" value="PWN91629.1"/>
    <property type="molecule type" value="Genomic_DNA"/>
</dbReference>
<feature type="region of interest" description="Disordered" evidence="8">
    <location>
        <begin position="747"/>
        <end position="806"/>
    </location>
</feature>
<keyword evidence="4 6" id="KW-0371">Homeobox</keyword>
<dbReference type="RefSeq" id="XP_025378827.1">
    <property type="nucleotide sequence ID" value="XM_025521079.1"/>
</dbReference>
<dbReference type="SMART" id="SM00389">
    <property type="entry name" value="HOX"/>
    <property type="match status" value="1"/>
</dbReference>
<evidence type="ECO:0000256" key="4">
    <source>
        <dbReference type="ARBA" id="ARBA00023155"/>
    </source>
</evidence>
<dbReference type="Pfam" id="PF00046">
    <property type="entry name" value="Homeodomain"/>
    <property type="match status" value="1"/>
</dbReference>
<dbReference type="GO" id="GO:0000981">
    <property type="term" value="F:DNA-binding transcription factor activity, RNA polymerase II-specific"/>
    <property type="evidence" value="ECO:0007669"/>
    <property type="project" value="InterPro"/>
</dbReference>
<feature type="region of interest" description="Disordered" evidence="8">
    <location>
        <begin position="371"/>
        <end position="405"/>
    </location>
</feature>
<name>A0A316YQR7_9BASI</name>
<dbReference type="OrthoDB" id="6159439at2759"/>
<sequence length="1129" mass="122898">MHPGGQQDVSSVRSGSDAFGSSPFRVEAAAVSEVNTHRQEDGLARIVSERQQQQQQQQPQPPQQLPRHHHRSPPQADGAGTQSQRSDDSFSAYLHQPQSSSPASSQHKEQRTNSRELSSPLVAPRDASVLQTPVASHVERDHARPALHGPGQHQLHTPSHSMADPWRREQEVSNASRPLVSYENDDDDAPHGWGAVLASRKTSQKTATLELDPRHASPPILSEHGDNWEDVKEDEDELVDDDDDRSQEAGQEHAGDMSTSFATSSIDVDDSVAGGKKRRRRMNKQETSQLASVFAQTQFPDADTRQQLAAKLNMSVRSVSIWFQNKRQAVKKRASRFGGVEGIRGATVVAKRYESEEPELREVSSFRRWPSLDDFAGKSNPDADSHREGSQSPRASPQREAPSRPLPLLDAFQARTGHKLSRIASMPAMAKLVGSHFCADGAASGPGQSPEAVTSTPRKDLRDLILGRPRSGNSASLQRSMGMHHRPTLHRSASASVLRPVANQSLMEACEDSSGNCRVNGRPRTNSEVALRTGSDGQATLLIDAEPAMTDAKEATLASATSAVDKRLARLRMPSSLAEALRRHGLTSISLGDKADEDQAKRKEAAMWQRMESSSSSAMSGSDGVHNEEDNLGQTEARAPRVDEEDEETTLRIIANRRAAKLKAKMEQHQGNKESWITDARVALGLAKPCRQDQRNVLKQRSRKMVLPSFRKSASQSRGYRSMDNSLIQSSHLPTLDMAANRDRALARSPSWGSVVESRLTERKAIPSKAQDRKTNRYQHVRAASSPQQHALQNARLDGKQQKDAGKARLYGIPDDRRHAMGALSGNSLARSTSLSRMNEQQALRLTGTYTRSLSSTASLYQPQQAPSSERRPGALGAPRPSSFLYPGRSEIFHSTPPLSMRYSHSRGDANANAATAPLGFARSQSSVFGVLRNSYANSQPSRFGALPAHTTAQEPRFGLAADDAEVEDAENIPSLNSSQRSDGSDDWTDRWTAERSPDKAAPLTSLTTGRTSLGAGQLAVAGHSPGKHDDSGFFGSDEEEEGSLRRSFNSKKRLSSPSSTSSPPLFATSSPGKKRKNAKNSSDRKALGSATSRTNSAKSSPSKAAHHSSDRDRLAAEMLLDLGSQSQS</sequence>
<dbReference type="GO" id="GO:0009948">
    <property type="term" value="P:anterior/posterior axis specification"/>
    <property type="evidence" value="ECO:0007669"/>
    <property type="project" value="TreeGrafter"/>
</dbReference>
<dbReference type="GO" id="GO:0005634">
    <property type="term" value="C:nucleus"/>
    <property type="evidence" value="ECO:0007669"/>
    <property type="project" value="UniProtKB-SubCell"/>
</dbReference>
<feature type="compositionally biased region" description="Low complexity" evidence="8">
    <location>
        <begin position="1056"/>
        <end position="1072"/>
    </location>
</feature>
<feature type="region of interest" description="Disordered" evidence="8">
    <location>
        <begin position="855"/>
        <end position="889"/>
    </location>
</feature>
<dbReference type="CDD" id="cd00086">
    <property type="entry name" value="homeodomain"/>
    <property type="match status" value="1"/>
</dbReference>
<keyword evidence="3 6" id="KW-0238">DNA-binding</keyword>
<comment type="subcellular location">
    <subcellularLocation>
        <location evidence="1 6 7">Nucleus</location>
    </subcellularLocation>
</comment>
<dbReference type="PANTHER" id="PTHR24332">
    <property type="entry name" value="HOMEOBOX PROTEIN CDX"/>
    <property type="match status" value="1"/>
</dbReference>
<feature type="compositionally biased region" description="Basic and acidic residues" evidence="8">
    <location>
        <begin position="988"/>
        <end position="999"/>
    </location>
</feature>
<evidence type="ECO:0000256" key="2">
    <source>
        <dbReference type="ARBA" id="ARBA00010341"/>
    </source>
</evidence>
<evidence type="ECO:0000256" key="6">
    <source>
        <dbReference type="PROSITE-ProRule" id="PRU00108"/>
    </source>
</evidence>
<comment type="similarity">
    <text evidence="2">Belongs to the Caudal homeobox family.</text>
</comment>
<feature type="compositionally biased region" description="Low complexity" evidence="8">
    <location>
        <begin position="1004"/>
        <end position="1015"/>
    </location>
</feature>
<dbReference type="STRING" id="215250.A0A316YQR7"/>
<keyword evidence="5 6" id="KW-0539">Nucleus</keyword>
<proteinExistence type="inferred from homology"/>
<dbReference type="PROSITE" id="PS00027">
    <property type="entry name" value="HOMEOBOX_1"/>
    <property type="match status" value="1"/>
</dbReference>
<feature type="compositionally biased region" description="Basic and acidic residues" evidence="8">
    <location>
        <begin position="797"/>
        <end position="806"/>
    </location>
</feature>
<accession>A0A316YQR7</accession>
<dbReference type="PANTHER" id="PTHR24332:SF9">
    <property type="entry name" value="HOMEOTIC PROTEIN CAUDAL"/>
    <property type="match status" value="1"/>
</dbReference>
<dbReference type="PROSITE" id="PS50071">
    <property type="entry name" value="HOMEOBOX_2"/>
    <property type="match status" value="1"/>
</dbReference>
<evidence type="ECO:0000259" key="9">
    <source>
        <dbReference type="PROSITE" id="PS50071"/>
    </source>
</evidence>